<comment type="caution">
    <text evidence="2">The sequence shown here is derived from an EMBL/GenBank/DDBJ whole genome shotgun (WGS) entry which is preliminary data.</text>
</comment>
<feature type="domain" description="BON" evidence="1">
    <location>
        <begin position="1"/>
        <end position="37"/>
    </location>
</feature>
<protein>
    <submittedName>
        <fullName evidence="2">BON domain-containing protein</fullName>
    </submittedName>
</protein>
<evidence type="ECO:0000259" key="1">
    <source>
        <dbReference type="PROSITE" id="PS50914"/>
    </source>
</evidence>
<evidence type="ECO:0000313" key="3">
    <source>
        <dbReference type="Proteomes" id="UP001057702"/>
    </source>
</evidence>
<dbReference type="Pfam" id="PF04972">
    <property type="entry name" value="BON"/>
    <property type="match status" value="1"/>
</dbReference>
<reference evidence="2" key="1">
    <citation type="submission" date="2022-06" db="EMBL/GenBank/DDBJ databases">
        <title>Draft genome sequence of Streptomyces sp. RB6PN25 isolated from peat swamp forest in Thailand.</title>
        <authorList>
            <person name="Duangmal K."/>
            <person name="Klaysubun C."/>
        </authorList>
    </citation>
    <scope>NUCLEOTIDE SEQUENCE</scope>
    <source>
        <strain evidence="2">RB6PN25</strain>
    </source>
</reference>
<dbReference type="EMBL" id="JANFNG010000027">
    <property type="protein sequence ID" value="MCQ4083903.1"/>
    <property type="molecule type" value="Genomic_DNA"/>
</dbReference>
<accession>A0ABT1Q3E0</accession>
<dbReference type="InterPro" id="IPR007055">
    <property type="entry name" value="BON_dom"/>
</dbReference>
<dbReference type="PROSITE" id="PS50914">
    <property type="entry name" value="BON"/>
    <property type="match status" value="1"/>
</dbReference>
<keyword evidence="3" id="KW-1185">Reference proteome</keyword>
<dbReference type="Proteomes" id="UP001057702">
    <property type="component" value="Unassembled WGS sequence"/>
</dbReference>
<dbReference type="RefSeq" id="WP_255922928.1">
    <property type="nucleotide sequence ID" value="NZ_JANFNG010000027.1"/>
</dbReference>
<proteinExistence type="predicted"/>
<name>A0ABT1Q3E0_9ACTN</name>
<sequence>MTLSGVLEHRSAIAVAVRLTQGVDGVVEVINKLTYEIDDTHGRLASRGTR</sequence>
<evidence type="ECO:0000313" key="2">
    <source>
        <dbReference type="EMBL" id="MCQ4083903.1"/>
    </source>
</evidence>
<organism evidence="2 3">
    <name type="scientific">Streptomyces humicola</name>
    <dbReference type="NCBI Taxonomy" id="2953240"/>
    <lineage>
        <taxon>Bacteria</taxon>
        <taxon>Bacillati</taxon>
        <taxon>Actinomycetota</taxon>
        <taxon>Actinomycetes</taxon>
        <taxon>Kitasatosporales</taxon>
        <taxon>Streptomycetaceae</taxon>
        <taxon>Streptomyces</taxon>
    </lineage>
</organism>
<gene>
    <name evidence="2" type="ORF">NGB36_25765</name>
</gene>